<keyword evidence="11" id="KW-0317">Glutathione biosynthesis</keyword>
<accession>G4QMV6</accession>
<feature type="binding site" evidence="10">
    <location>
        <position position="471"/>
    </location>
    <ligand>
        <name>L-glutamate</name>
        <dbReference type="ChEBI" id="CHEBI:29985"/>
    </ligand>
</feature>
<dbReference type="InterPro" id="IPR043138">
    <property type="entry name" value="GGT_lsub"/>
</dbReference>
<comment type="catalytic activity">
    <reaction evidence="1 11">
        <text>an S-substituted glutathione + H2O = an S-substituted L-cysteinylglycine + L-glutamate</text>
        <dbReference type="Rhea" id="RHEA:59468"/>
        <dbReference type="ChEBI" id="CHEBI:15377"/>
        <dbReference type="ChEBI" id="CHEBI:29985"/>
        <dbReference type="ChEBI" id="CHEBI:90779"/>
        <dbReference type="ChEBI" id="CHEBI:143103"/>
        <dbReference type="EC" id="3.4.19.13"/>
    </reaction>
</comment>
<keyword evidence="7 11" id="KW-0012">Acyltransferase</keyword>
<evidence type="ECO:0000256" key="4">
    <source>
        <dbReference type="ARBA" id="ARBA00022679"/>
    </source>
</evidence>
<evidence type="ECO:0000256" key="10">
    <source>
        <dbReference type="PIRSR" id="PIRSR600101-2"/>
    </source>
</evidence>
<feature type="binding site" evidence="10">
    <location>
        <begin position="449"/>
        <end position="450"/>
    </location>
    <ligand>
        <name>L-glutamate</name>
        <dbReference type="ChEBI" id="CHEBI:29985"/>
    </ligand>
</feature>
<dbReference type="InterPro" id="IPR029055">
    <property type="entry name" value="Ntn_hydrolases_N"/>
</dbReference>
<dbReference type="KEGG" id="gni:GNIT_2942"/>
<evidence type="ECO:0000313" key="13">
    <source>
        <dbReference type="EMBL" id="AEP31039.1"/>
    </source>
</evidence>
<feature type="active site" description="Nucleophile" evidence="9">
    <location>
        <position position="378"/>
    </location>
</feature>
<comment type="pathway">
    <text evidence="11">Sulfur metabolism; glutathione metabolism.</text>
</comment>
<name>G4QMV6_GLANF</name>
<dbReference type="EC" id="2.3.2.2" evidence="11"/>
<dbReference type="eggNOG" id="COG0405">
    <property type="taxonomic scope" value="Bacteria"/>
</dbReference>
<dbReference type="PROSITE" id="PS51257">
    <property type="entry name" value="PROKAR_LIPOPROTEIN"/>
    <property type="match status" value="1"/>
</dbReference>
<evidence type="ECO:0000256" key="3">
    <source>
        <dbReference type="ARBA" id="ARBA00009381"/>
    </source>
</evidence>
<feature type="binding site" evidence="10">
    <location>
        <position position="104"/>
    </location>
    <ligand>
        <name>L-glutamate</name>
        <dbReference type="ChEBI" id="CHEBI:29985"/>
    </ligand>
</feature>
<dbReference type="Pfam" id="PF01019">
    <property type="entry name" value="G_glu_transpept"/>
    <property type="match status" value="1"/>
</dbReference>
<evidence type="ECO:0000313" key="14">
    <source>
        <dbReference type="Proteomes" id="UP000009282"/>
    </source>
</evidence>
<dbReference type="GO" id="GO:0006750">
    <property type="term" value="P:glutathione biosynthetic process"/>
    <property type="evidence" value="ECO:0007669"/>
    <property type="project" value="UniProtKB-KW"/>
</dbReference>
<dbReference type="STRING" id="1085623.GNIT_2942"/>
<evidence type="ECO:0000256" key="1">
    <source>
        <dbReference type="ARBA" id="ARBA00001049"/>
    </source>
</evidence>
<comment type="catalytic activity">
    <reaction evidence="2 11">
        <text>glutathione + H2O = L-cysteinylglycine + L-glutamate</text>
        <dbReference type="Rhea" id="RHEA:28807"/>
        <dbReference type="ChEBI" id="CHEBI:15377"/>
        <dbReference type="ChEBI" id="CHEBI:29985"/>
        <dbReference type="ChEBI" id="CHEBI:57925"/>
        <dbReference type="ChEBI" id="CHEBI:61694"/>
        <dbReference type="EC" id="3.4.19.13"/>
    </reaction>
</comment>
<proteinExistence type="inferred from homology"/>
<evidence type="ECO:0000256" key="8">
    <source>
        <dbReference type="ARBA" id="ARBA00047417"/>
    </source>
</evidence>
<evidence type="ECO:0000256" key="7">
    <source>
        <dbReference type="ARBA" id="ARBA00023315"/>
    </source>
</evidence>
<sequence length="568" mass="61889">MSSINRWSSTRLIILAMLCYFALGCSQQTSSAVNSAPTKAAVAMPDSYSADVAKAVLQKGGNAIDAAIAAQFVLAVTLPEAGNIGGGGFMLVYKNDKADFIDYREQAPLSAHKDMYLDEQGNVIPFQSVIGVLSSGVPGTVAGMWLAHEKYGSLTWKQLVQPSVTLAEQGFIVHPKLADSIARHIIDLEKGGFDVNFKDFFGSATANEVFKQPELADALIRIRDQGRAGFYQGETAKIISDFMRKEQGLITEKDLLSYQAKSRQAIKTQWRDYELLTSPPPSSGGVAILQWLKMYDVLTQDQQKLSHNSSPYVHLLAEIGKRVFADRAEYMGDPDFVNVPIDSLIADEYIAMRSQGVLRDSISVTESIKPGLKESEQTTHFSIMDKWGNAVSNTTTINLGFGSGVVVEGAGFLLNDEMDDFSAKPGVANVFGAVGGQANEIQAQKRMLSSMTPSMVLKDNKVVMVTGSPGGTTIISSVYLSMLNALEFEMGAQDVVDQPRFHHQLLPENEIRYHKGLDTKVVAELEAMGYSMVESQFGDMHVIMRTRGEIEAASETAGRGKSIVFESE</sequence>
<evidence type="ECO:0000256" key="9">
    <source>
        <dbReference type="PIRSR" id="PIRSR600101-1"/>
    </source>
</evidence>
<feature type="binding site" evidence="10">
    <location>
        <begin position="396"/>
        <end position="398"/>
    </location>
    <ligand>
        <name>L-glutamate</name>
        <dbReference type="ChEBI" id="CHEBI:29985"/>
    </ligand>
</feature>
<dbReference type="InterPro" id="IPR043137">
    <property type="entry name" value="GGT_ssub_C"/>
</dbReference>
<dbReference type="MEROPS" id="T03.001"/>
<dbReference type="EMBL" id="CP003060">
    <property type="protein sequence ID" value="AEP31039.1"/>
    <property type="molecule type" value="Genomic_DNA"/>
</dbReference>
<keyword evidence="5 11" id="KW-0378">Hydrolase</keyword>
<dbReference type="NCBIfam" id="TIGR00066">
    <property type="entry name" value="g_glut_trans"/>
    <property type="match status" value="1"/>
</dbReference>
<dbReference type="EC" id="3.4.19.13" evidence="11"/>
<evidence type="ECO:0000256" key="11">
    <source>
        <dbReference type="RuleBase" id="RU368036"/>
    </source>
</evidence>
<dbReference type="InterPro" id="IPR000101">
    <property type="entry name" value="GGT_peptidase"/>
</dbReference>
<gene>
    <name evidence="13" type="primary">ggt</name>
    <name evidence="13" type="ordered locus">GNIT_2942</name>
</gene>
<dbReference type="PROSITE" id="PS00462">
    <property type="entry name" value="G_GLU_TRANSPEPTIDASE"/>
    <property type="match status" value="1"/>
</dbReference>
<dbReference type="InterPro" id="IPR051792">
    <property type="entry name" value="GGT_bact"/>
</dbReference>
<dbReference type="Gene3D" id="3.60.20.40">
    <property type="match status" value="1"/>
</dbReference>
<comment type="PTM">
    <text evidence="11">Cleaved by autocatalysis into a large and a small subunit.</text>
</comment>
<protein>
    <recommendedName>
        <fullName evidence="11">Glutathione hydrolase proenzyme</fullName>
        <ecNumber evidence="11">2.3.2.2</ecNumber>
        <ecNumber evidence="11">3.4.19.13</ecNumber>
    </recommendedName>
    <component>
        <recommendedName>
            <fullName evidence="11">Glutathione hydrolase large chain</fullName>
        </recommendedName>
    </component>
    <component>
        <recommendedName>
            <fullName evidence="11">Glutathione hydrolase small chain</fullName>
        </recommendedName>
    </component>
</protein>
<comment type="catalytic activity">
    <reaction evidence="8 11">
        <text>an N-terminal (5-L-glutamyl)-[peptide] + an alpha-amino acid = 5-L-glutamyl amino acid + an N-terminal L-alpha-aminoacyl-[peptide]</text>
        <dbReference type="Rhea" id="RHEA:23904"/>
        <dbReference type="Rhea" id="RHEA-COMP:9780"/>
        <dbReference type="Rhea" id="RHEA-COMP:9795"/>
        <dbReference type="ChEBI" id="CHEBI:77644"/>
        <dbReference type="ChEBI" id="CHEBI:78597"/>
        <dbReference type="ChEBI" id="CHEBI:78599"/>
        <dbReference type="ChEBI" id="CHEBI:78608"/>
        <dbReference type="EC" id="2.3.2.2"/>
    </reaction>
</comment>
<dbReference type="Proteomes" id="UP000009282">
    <property type="component" value="Chromosome"/>
</dbReference>
<dbReference type="PANTHER" id="PTHR43199">
    <property type="entry name" value="GLUTATHIONE HYDROLASE"/>
    <property type="match status" value="1"/>
</dbReference>
<dbReference type="GO" id="GO:0103068">
    <property type="term" value="F:leukotriene C4 gamma-glutamyl transferase activity"/>
    <property type="evidence" value="ECO:0007669"/>
    <property type="project" value="UniProtKB-EC"/>
</dbReference>
<comment type="similarity">
    <text evidence="3 11">Belongs to the gamma-glutamyltransferase family.</text>
</comment>
<evidence type="ECO:0000256" key="6">
    <source>
        <dbReference type="ARBA" id="ARBA00023145"/>
    </source>
</evidence>
<dbReference type="PRINTS" id="PR01210">
    <property type="entry name" value="GGTRANSPTASE"/>
</dbReference>
<dbReference type="GO" id="GO:0006751">
    <property type="term" value="P:glutathione catabolic process"/>
    <property type="evidence" value="ECO:0007669"/>
    <property type="project" value="UniProtKB-UniRule"/>
</dbReference>
<dbReference type="InterPro" id="IPR055262">
    <property type="entry name" value="GGT_CS"/>
</dbReference>
<evidence type="ECO:0000256" key="5">
    <source>
        <dbReference type="ARBA" id="ARBA00022801"/>
    </source>
</evidence>
<dbReference type="UniPathway" id="UPA00204"/>
<comment type="subunit">
    <text evidence="11">This enzyme consists of two polypeptide chains, which are synthesized in precursor form from a single polypeptide.</text>
</comment>
<dbReference type="AlphaFoldDB" id="G4QMV6"/>
<dbReference type="SUPFAM" id="SSF56235">
    <property type="entry name" value="N-terminal nucleophile aminohydrolases (Ntn hydrolases)"/>
    <property type="match status" value="1"/>
</dbReference>
<feature type="binding site" evidence="10">
    <location>
        <position position="420"/>
    </location>
    <ligand>
        <name>L-glutamate</name>
        <dbReference type="ChEBI" id="CHEBI:29985"/>
    </ligand>
</feature>
<keyword evidence="12" id="KW-0732">Signal</keyword>
<reference evidence="13 14" key="1">
    <citation type="journal article" date="2011" name="J. Bacteriol.">
        <title>Complete genome sequence of seawater bacterium Glaciecola nitratireducens FR1064T.</title>
        <authorList>
            <person name="Bian F."/>
            <person name="Qin Q.L."/>
            <person name="Xie B.B."/>
            <person name="Shu Y.L."/>
            <person name="Zhang X.Y."/>
            <person name="Yu Y."/>
            <person name="Chen B."/>
            <person name="Chen X.L."/>
            <person name="Zhou B.C."/>
            <person name="Zhang Y.Z."/>
        </authorList>
    </citation>
    <scope>NUCLEOTIDE SEQUENCE [LARGE SCALE GENOMIC DNA]</scope>
    <source>
        <strain evidence="14">JCM 12485 / KCTC 12276 / FR1064</strain>
    </source>
</reference>
<keyword evidence="14" id="KW-1185">Reference proteome</keyword>
<dbReference type="PANTHER" id="PTHR43199:SF1">
    <property type="entry name" value="GLUTATHIONE HYDROLASE PROENZYME"/>
    <property type="match status" value="1"/>
</dbReference>
<keyword evidence="6 11" id="KW-0865">Zymogen</keyword>
<dbReference type="HOGENOM" id="CLU_014813_0_3_6"/>
<keyword evidence="4 11" id="KW-0808">Transferase</keyword>
<evidence type="ECO:0000256" key="12">
    <source>
        <dbReference type="SAM" id="SignalP"/>
    </source>
</evidence>
<evidence type="ECO:0000256" key="2">
    <source>
        <dbReference type="ARBA" id="ARBA00001089"/>
    </source>
</evidence>
<feature type="signal peptide" evidence="12">
    <location>
        <begin position="1"/>
        <end position="31"/>
    </location>
</feature>
<feature type="chain" id="PRO_5003467714" description="Glutathione hydrolase proenzyme" evidence="12">
    <location>
        <begin position="32"/>
        <end position="568"/>
    </location>
</feature>
<organism evidence="13 14">
    <name type="scientific">Glaciecola nitratireducens (strain JCM 12485 / KCTC 12276 / FR1064)</name>
    <dbReference type="NCBI Taxonomy" id="1085623"/>
    <lineage>
        <taxon>Bacteria</taxon>
        <taxon>Pseudomonadati</taxon>
        <taxon>Pseudomonadota</taxon>
        <taxon>Gammaproteobacteria</taxon>
        <taxon>Alteromonadales</taxon>
        <taxon>Alteromonadaceae</taxon>
        <taxon>Brumicola</taxon>
    </lineage>
</organism>
<dbReference type="GO" id="GO:0036374">
    <property type="term" value="F:glutathione hydrolase activity"/>
    <property type="evidence" value="ECO:0007669"/>
    <property type="project" value="UniProtKB-UniRule"/>
</dbReference>
<dbReference type="Gene3D" id="1.10.246.130">
    <property type="match status" value="1"/>
</dbReference>